<sequence>MVSEPDPWGYSMESTGGPIANMKLSMDSGTATQHFEDNFIESHIQSIEGNYVALDDSSAYLDRLQQKLDRVQGNSATPSSRSLLDGLMAARHSHHHQLLSSMREDNARLTEGISTEQGPDSLPSDLPHTRGVLLPGGQHHLHSLLLKMAPDRMALSADELVHLLSADVLDFQQITTGEIDRRQKTVQEVQNTKMKDAASEEQE</sequence>
<dbReference type="KEGG" id="hazt:108675787"/>
<keyword evidence="1" id="KW-1185">Reference proteome</keyword>
<evidence type="ECO:0000313" key="1">
    <source>
        <dbReference type="Proteomes" id="UP000694843"/>
    </source>
</evidence>
<gene>
    <name evidence="2" type="primary">LOC108675787</name>
</gene>
<dbReference type="Pfam" id="PF14989">
    <property type="entry name" value="CCDC32"/>
    <property type="match status" value="1"/>
</dbReference>
<proteinExistence type="predicted"/>
<reference evidence="2" key="1">
    <citation type="submission" date="2025-08" db="UniProtKB">
        <authorList>
            <consortium name="RefSeq"/>
        </authorList>
    </citation>
    <scope>IDENTIFICATION</scope>
    <source>
        <tissue evidence="2">Whole organism</tissue>
    </source>
</reference>
<dbReference type="AlphaFoldDB" id="A0A8B7NZW0"/>
<dbReference type="GO" id="GO:0044782">
    <property type="term" value="P:cilium organization"/>
    <property type="evidence" value="ECO:0007669"/>
    <property type="project" value="TreeGrafter"/>
</dbReference>
<dbReference type="OrthoDB" id="5982503at2759"/>
<dbReference type="RefSeq" id="XP_018019303.1">
    <property type="nucleotide sequence ID" value="XM_018163814.2"/>
</dbReference>
<name>A0A8B7NZW0_HYAAZ</name>
<dbReference type="GeneID" id="108675787"/>
<protein>
    <submittedName>
        <fullName evidence="2">Uncharacterized protein LOC108675787 isoform X1</fullName>
    </submittedName>
</protein>
<evidence type="ECO:0000313" key="2">
    <source>
        <dbReference type="RefSeq" id="XP_018019303.1"/>
    </source>
</evidence>
<accession>A0A8B7NZW0</accession>
<organism evidence="1 2">
    <name type="scientific">Hyalella azteca</name>
    <name type="common">Amphipod</name>
    <dbReference type="NCBI Taxonomy" id="294128"/>
    <lineage>
        <taxon>Eukaryota</taxon>
        <taxon>Metazoa</taxon>
        <taxon>Ecdysozoa</taxon>
        <taxon>Arthropoda</taxon>
        <taxon>Crustacea</taxon>
        <taxon>Multicrustacea</taxon>
        <taxon>Malacostraca</taxon>
        <taxon>Eumalacostraca</taxon>
        <taxon>Peracarida</taxon>
        <taxon>Amphipoda</taxon>
        <taxon>Senticaudata</taxon>
        <taxon>Talitrida</taxon>
        <taxon>Talitroidea</taxon>
        <taxon>Hyalellidae</taxon>
        <taxon>Hyalella</taxon>
    </lineage>
</organism>
<dbReference type="PANTHER" id="PTHR31800">
    <property type="entry name" value="COILED-COIL DOMAIN-CONTAINING PROTEIN 32"/>
    <property type="match status" value="1"/>
</dbReference>
<dbReference type="InterPro" id="IPR028039">
    <property type="entry name" value="CCDC32"/>
</dbReference>
<dbReference type="Proteomes" id="UP000694843">
    <property type="component" value="Unplaced"/>
</dbReference>
<dbReference type="PANTHER" id="PTHR31800:SF1">
    <property type="entry name" value="COILED-COIL DOMAIN-CONTAINING PROTEIN 32"/>
    <property type="match status" value="1"/>
</dbReference>